<dbReference type="Pfam" id="PF04542">
    <property type="entry name" value="Sigma70_r2"/>
    <property type="match status" value="1"/>
</dbReference>
<evidence type="ECO:0000259" key="6">
    <source>
        <dbReference type="Pfam" id="PF08281"/>
    </source>
</evidence>
<dbReference type="CDD" id="cd06171">
    <property type="entry name" value="Sigma70_r4"/>
    <property type="match status" value="1"/>
</dbReference>
<dbReference type="Gene3D" id="1.10.1740.10">
    <property type="match status" value="1"/>
</dbReference>
<reference evidence="7 8" key="1">
    <citation type="submission" date="2023-05" db="EMBL/GenBank/DDBJ databases">
        <title>Adaptations of aquatic viruses from atmosphere-close ecosystems of the Central Arctic Ocean.</title>
        <authorList>
            <person name="Rahlff J."/>
            <person name="Holmfeldt K."/>
        </authorList>
    </citation>
    <scope>NUCLEOTIDE SEQUENCE [LARGE SCALE GENOMIC DNA]</scope>
    <source>
        <strain evidence="7 8">Arc14</strain>
    </source>
</reference>
<dbReference type="InterPro" id="IPR013325">
    <property type="entry name" value="RNA_pol_sigma_r2"/>
</dbReference>
<evidence type="ECO:0000259" key="5">
    <source>
        <dbReference type="Pfam" id="PF04542"/>
    </source>
</evidence>
<keyword evidence="8" id="KW-1185">Reference proteome</keyword>
<dbReference type="InterPro" id="IPR013249">
    <property type="entry name" value="RNA_pol_sigma70_r4_t2"/>
</dbReference>
<evidence type="ECO:0000313" key="7">
    <source>
        <dbReference type="EMBL" id="MEZ7516579.1"/>
    </source>
</evidence>
<evidence type="ECO:0000256" key="1">
    <source>
        <dbReference type="ARBA" id="ARBA00010641"/>
    </source>
</evidence>
<dbReference type="InterPro" id="IPR036388">
    <property type="entry name" value="WH-like_DNA-bd_sf"/>
</dbReference>
<evidence type="ECO:0000256" key="4">
    <source>
        <dbReference type="ARBA" id="ARBA00023163"/>
    </source>
</evidence>
<dbReference type="InterPro" id="IPR013324">
    <property type="entry name" value="RNA_pol_sigma_r3/r4-like"/>
</dbReference>
<dbReference type="PANTHER" id="PTHR43133">
    <property type="entry name" value="RNA POLYMERASE ECF-TYPE SIGMA FACTO"/>
    <property type="match status" value="1"/>
</dbReference>
<keyword evidence="2" id="KW-0805">Transcription regulation</keyword>
<dbReference type="Proteomes" id="UP001568894">
    <property type="component" value="Unassembled WGS sequence"/>
</dbReference>
<dbReference type="Pfam" id="PF08281">
    <property type="entry name" value="Sigma70_r4_2"/>
    <property type="match status" value="1"/>
</dbReference>
<evidence type="ECO:0000256" key="3">
    <source>
        <dbReference type="ARBA" id="ARBA00023082"/>
    </source>
</evidence>
<evidence type="ECO:0000313" key="8">
    <source>
        <dbReference type="Proteomes" id="UP001568894"/>
    </source>
</evidence>
<protein>
    <submittedName>
        <fullName evidence="7">Sigma-70 family RNA polymerase sigma factor</fullName>
    </submittedName>
</protein>
<organism evidence="7 8">
    <name type="scientific">Flavobacterium frigidarium</name>
    <dbReference type="NCBI Taxonomy" id="99286"/>
    <lineage>
        <taxon>Bacteria</taxon>
        <taxon>Pseudomonadati</taxon>
        <taxon>Bacteroidota</taxon>
        <taxon>Flavobacteriia</taxon>
        <taxon>Flavobacteriales</taxon>
        <taxon>Flavobacteriaceae</taxon>
        <taxon>Flavobacterium</taxon>
    </lineage>
</organism>
<feature type="domain" description="RNA polymerase sigma factor 70 region 4 type 2" evidence="6">
    <location>
        <begin position="134"/>
        <end position="182"/>
    </location>
</feature>
<gene>
    <name evidence="7" type="ORF">QO192_14950</name>
</gene>
<evidence type="ECO:0000256" key="2">
    <source>
        <dbReference type="ARBA" id="ARBA00023015"/>
    </source>
</evidence>
<name>A0ABV4KFY4_9FLAO</name>
<dbReference type="SUPFAM" id="SSF88659">
    <property type="entry name" value="Sigma3 and sigma4 domains of RNA polymerase sigma factors"/>
    <property type="match status" value="1"/>
</dbReference>
<dbReference type="InterPro" id="IPR014284">
    <property type="entry name" value="RNA_pol_sigma-70_dom"/>
</dbReference>
<keyword evidence="3" id="KW-0731">Sigma factor</keyword>
<dbReference type="RefSeq" id="WP_339654331.1">
    <property type="nucleotide sequence ID" value="NZ_CAXBLC010000004.1"/>
</dbReference>
<comment type="similarity">
    <text evidence="1">Belongs to the sigma-70 factor family. ECF subfamily.</text>
</comment>
<dbReference type="SUPFAM" id="SSF88946">
    <property type="entry name" value="Sigma2 domain of RNA polymerase sigma factors"/>
    <property type="match status" value="1"/>
</dbReference>
<dbReference type="EMBL" id="JASMRN010000015">
    <property type="protein sequence ID" value="MEZ7516579.1"/>
    <property type="molecule type" value="Genomic_DNA"/>
</dbReference>
<sequence>MHTNQKITKSIVEDTQLWTDLKAGDEKAFSMLFERHYEQLVRYGNSFSNDSDKIQDCVQDVFADIWLYKNNLGETTNVKAYLLSSVRKRISRLQERDRIFNKITSTDVVNFLFDFSIEHQLINDEVTADKVYQLNKLINLLPSRQKEALYLRYNQGLSVEQIAELMDVNYQSANNLLHRAVLNLRKDWNVSLALLLALSPAIL</sequence>
<dbReference type="NCBIfam" id="TIGR02937">
    <property type="entry name" value="sigma70-ECF"/>
    <property type="match status" value="1"/>
</dbReference>
<dbReference type="InterPro" id="IPR007627">
    <property type="entry name" value="RNA_pol_sigma70_r2"/>
</dbReference>
<keyword evidence="4" id="KW-0804">Transcription</keyword>
<comment type="caution">
    <text evidence="7">The sequence shown here is derived from an EMBL/GenBank/DDBJ whole genome shotgun (WGS) entry which is preliminary data.</text>
</comment>
<dbReference type="PANTHER" id="PTHR43133:SF46">
    <property type="entry name" value="RNA POLYMERASE SIGMA-70 FACTOR ECF SUBFAMILY"/>
    <property type="match status" value="1"/>
</dbReference>
<feature type="domain" description="RNA polymerase sigma-70 region 2" evidence="5">
    <location>
        <begin position="32"/>
        <end position="92"/>
    </location>
</feature>
<dbReference type="InterPro" id="IPR039425">
    <property type="entry name" value="RNA_pol_sigma-70-like"/>
</dbReference>
<dbReference type="Gene3D" id="1.10.10.10">
    <property type="entry name" value="Winged helix-like DNA-binding domain superfamily/Winged helix DNA-binding domain"/>
    <property type="match status" value="1"/>
</dbReference>
<accession>A0ABV4KFY4</accession>
<proteinExistence type="inferred from homology"/>